<dbReference type="Proteomes" id="UP001596161">
    <property type="component" value="Unassembled WGS sequence"/>
</dbReference>
<dbReference type="EMBL" id="JBHSKT010000008">
    <property type="protein sequence ID" value="MFC5271750.1"/>
    <property type="molecule type" value="Genomic_DNA"/>
</dbReference>
<protein>
    <submittedName>
        <fullName evidence="2">Tetratricopeptide repeat protein</fullName>
    </submittedName>
</protein>
<dbReference type="SUPFAM" id="SSF48452">
    <property type="entry name" value="TPR-like"/>
    <property type="match status" value="1"/>
</dbReference>
<dbReference type="SMART" id="SM00028">
    <property type="entry name" value="TPR"/>
    <property type="match status" value="3"/>
</dbReference>
<reference evidence="3" key="1">
    <citation type="journal article" date="2019" name="Int. J. Syst. Evol. Microbiol.">
        <title>The Global Catalogue of Microorganisms (GCM) 10K type strain sequencing project: providing services to taxonomists for standard genome sequencing and annotation.</title>
        <authorList>
            <consortium name="The Broad Institute Genomics Platform"/>
            <consortium name="The Broad Institute Genome Sequencing Center for Infectious Disease"/>
            <person name="Wu L."/>
            <person name="Ma J."/>
        </authorList>
    </citation>
    <scope>NUCLEOTIDE SEQUENCE [LARGE SCALE GENOMIC DNA]</scope>
    <source>
        <strain evidence="3">KACC 12602</strain>
    </source>
</reference>
<evidence type="ECO:0000256" key="1">
    <source>
        <dbReference type="PROSITE-ProRule" id="PRU00339"/>
    </source>
</evidence>
<proteinExistence type="predicted"/>
<dbReference type="Gene3D" id="1.25.40.10">
    <property type="entry name" value="Tetratricopeptide repeat domain"/>
    <property type="match status" value="2"/>
</dbReference>
<dbReference type="PROSITE" id="PS51257">
    <property type="entry name" value="PROKAR_LIPOPROTEIN"/>
    <property type="match status" value="1"/>
</dbReference>
<sequence length="599" mass="67953">MQTSVMRNAHSLSLAIASIILTTSLGGCSVSSVLKKGQAEQKITVVPQVLEVNGENVLFEVKAQVPRELIQKKPVYSIDLVYNYGPKLVEPIGKMRFSTGEFVYENDKPTITRQYSFKYTPEKSRGRLLATPVAAKENKAGKRGKTTEIASGVITTSKLVVRNNTVSLAPDDYRKGVSEPQTLTFYFDEGEAKLRDYLGTNMEVLKELIESNYKTTLVEITAGHSPEDADSKEFRLPLRRAQTLEKYYKHELDVKSYTNSSKTVKFRVMPVVRNWDRFLKQVQLSALSPDQINEILTIVNSSVSFKEKERQLAKLDSYEYLQLYVYPTLRYADVRVTYEIPQKKDSEIYLLSKKIVENRIDTDKLTEEELRYSATLTPLLSEKLKIYQAAAENTMKWQAFNNLGVTYIQLAQQALKPEIREKLLKEAIVNLTYASHRNPTAQLFYNLGSAHHIQGNNLEALRSYDYAIKLGGRVEMLQQIFADKAALEIEIGQLDDATTSLAYSAPGYQTLMNKALLYTLKGNYEDSKTFYEEALELKPNDALAHYCLAVIAARTNQENDLATHLRKATQLEKNLTAKAIDDPEFRAYVKTPVFREAVK</sequence>
<dbReference type="InterPro" id="IPR011990">
    <property type="entry name" value="TPR-like_helical_dom_sf"/>
</dbReference>
<feature type="repeat" description="TPR" evidence="1">
    <location>
        <begin position="508"/>
        <end position="541"/>
    </location>
</feature>
<keyword evidence="3" id="KW-1185">Reference proteome</keyword>
<comment type="caution">
    <text evidence="2">The sequence shown here is derived from an EMBL/GenBank/DDBJ whole genome shotgun (WGS) entry which is preliminary data.</text>
</comment>
<accession>A0ABW0EEY7</accession>
<gene>
    <name evidence="2" type="ORF">ACFPIB_14120</name>
</gene>
<evidence type="ECO:0000313" key="3">
    <source>
        <dbReference type="Proteomes" id="UP001596161"/>
    </source>
</evidence>
<keyword evidence="1" id="KW-0802">TPR repeat</keyword>
<dbReference type="Pfam" id="PF00515">
    <property type="entry name" value="TPR_1"/>
    <property type="match status" value="1"/>
</dbReference>
<name>A0ABW0EEY7_9BACT</name>
<dbReference type="InterPro" id="IPR019734">
    <property type="entry name" value="TPR_rpt"/>
</dbReference>
<organism evidence="2 3">
    <name type="scientific">Adhaeribacter terreus</name>
    <dbReference type="NCBI Taxonomy" id="529703"/>
    <lineage>
        <taxon>Bacteria</taxon>
        <taxon>Pseudomonadati</taxon>
        <taxon>Bacteroidota</taxon>
        <taxon>Cytophagia</taxon>
        <taxon>Cytophagales</taxon>
        <taxon>Hymenobacteraceae</taxon>
        <taxon>Adhaeribacter</taxon>
    </lineage>
</organism>
<dbReference type="PROSITE" id="PS50005">
    <property type="entry name" value="TPR"/>
    <property type="match status" value="1"/>
</dbReference>
<evidence type="ECO:0000313" key="2">
    <source>
        <dbReference type="EMBL" id="MFC5271750.1"/>
    </source>
</evidence>
<dbReference type="RefSeq" id="WP_378018108.1">
    <property type="nucleotide sequence ID" value="NZ_JBHSKT010000008.1"/>
</dbReference>